<evidence type="ECO:0000313" key="3">
    <source>
        <dbReference type="Proteomes" id="UP000000305"/>
    </source>
</evidence>
<dbReference type="AlphaFoldDB" id="E9G778"/>
<dbReference type="InParanoid" id="E9G778"/>
<evidence type="ECO:0000313" key="2">
    <source>
        <dbReference type="EMBL" id="EFX84418.1"/>
    </source>
</evidence>
<dbReference type="HOGENOM" id="CLU_2186547_0_0_1"/>
<sequence length="109" mass="12353">MNQKCQSSEEEIGNPMDENEFRLIGCEGFITTPSSAAPSKNFPTEIRTIILDATNSEEIKSDGTKQGKPTSDDELVEKEHILRLDQENEIEARRFRKPLTTKTELINNL</sequence>
<evidence type="ECO:0000256" key="1">
    <source>
        <dbReference type="SAM" id="MobiDB-lite"/>
    </source>
</evidence>
<organism evidence="2 3">
    <name type="scientific">Daphnia pulex</name>
    <name type="common">Water flea</name>
    <dbReference type="NCBI Taxonomy" id="6669"/>
    <lineage>
        <taxon>Eukaryota</taxon>
        <taxon>Metazoa</taxon>
        <taxon>Ecdysozoa</taxon>
        <taxon>Arthropoda</taxon>
        <taxon>Crustacea</taxon>
        <taxon>Branchiopoda</taxon>
        <taxon>Diplostraca</taxon>
        <taxon>Cladocera</taxon>
        <taxon>Anomopoda</taxon>
        <taxon>Daphniidae</taxon>
        <taxon>Daphnia</taxon>
    </lineage>
</organism>
<keyword evidence="3" id="KW-1185">Reference proteome</keyword>
<accession>E9G778</accession>
<dbReference type="EMBL" id="GL732534">
    <property type="protein sequence ID" value="EFX84418.1"/>
    <property type="molecule type" value="Genomic_DNA"/>
</dbReference>
<reference evidence="2 3" key="1">
    <citation type="journal article" date="2011" name="Science">
        <title>The ecoresponsive genome of Daphnia pulex.</title>
        <authorList>
            <person name="Colbourne J.K."/>
            <person name="Pfrender M.E."/>
            <person name="Gilbert D."/>
            <person name="Thomas W.K."/>
            <person name="Tucker A."/>
            <person name="Oakley T.H."/>
            <person name="Tokishita S."/>
            <person name="Aerts A."/>
            <person name="Arnold G.J."/>
            <person name="Basu M.K."/>
            <person name="Bauer D.J."/>
            <person name="Caceres C.E."/>
            <person name="Carmel L."/>
            <person name="Casola C."/>
            <person name="Choi J.H."/>
            <person name="Detter J.C."/>
            <person name="Dong Q."/>
            <person name="Dusheyko S."/>
            <person name="Eads B.D."/>
            <person name="Frohlich T."/>
            <person name="Geiler-Samerotte K.A."/>
            <person name="Gerlach D."/>
            <person name="Hatcher P."/>
            <person name="Jogdeo S."/>
            <person name="Krijgsveld J."/>
            <person name="Kriventseva E.V."/>
            <person name="Kultz D."/>
            <person name="Laforsch C."/>
            <person name="Lindquist E."/>
            <person name="Lopez J."/>
            <person name="Manak J.R."/>
            <person name="Muller J."/>
            <person name="Pangilinan J."/>
            <person name="Patwardhan R.P."/>
            <person name="Pitluck S."/>
            <person name="Pritham E.J."/>
            <person name="Rechtsteiner A."/>
            <person name="Rho M."/>
            <person name="Rogozin I.B."/>
            <person name="Sakarya O."/>
            <person name="Salamov A."/>
            <person name="Schaack S."/>
            <person name="Shapiro H."/>
            <person name="Shiga Y."/>
            <person name="Skalitzky C."/>
            <person name="Smith Z."/>
            <person name="Souvorov A."/>
            <person name="Sung W."/>
            <person name="Tang Z."/>
            <person name="Tsuchiya D."/>
            <person name="Tu H."/>
            <person name="Vos H."/>
            <person name="Wang M."/>
            <person name="Wolf Y.I."/>
            <person name="Yamagata H."/>
            <person name="Yamada T."/>
            <person name="Ye Y."/>
            <person name="Shaw J.R."/>
            <person name="Andrews J."/>
            <person name="Crease T.J."/>
            <person name="Tang H."/>
            <person name="Lucas S.M."/>
            <person name="Robertson H.M."/>
            <person name="Bork P."/>
            <person name="Koonin E.V."/>
            <person name="Zdobnov E.M."/>
            <person name="Grigoriev I.V."/>
            <person name="Lynch M."/>
            <person name="Boore J.L."/>
        </authorList>
    </citation>
    <scope>NUCLEOTIDE SEQUENCE [LARGE SCALE GENOMIC DNA]</scope>
</reference>
<proteinExistence type="predicted"/>
<protein>
    <submittedName>
        <fullName evidence="2">Uncharacterized protein</fullName>
    </submittedName>
</protein>
<name>E9G778_DAPPU</name>
<feature type="region of interest" description="Disordered" evidence="1">
    <location>
        <begin position="54"/>
        <end position="77"/>
    </location>
</feature>
<gene>
    <name evidence="2" type="ORF">DAPPUDRAFT_238716</name>
</gene>
<dbReference type="Proteomes" id="UP000000305">
    <property type="component" value="Unassembled WGS sequence"/>
</dbReference>
<dbReference type="KEGG" id="dpx:DAPPUDRAFT_238716"/>